<keyword evidence="3" id="KW-0812">Transmembrane</keyword>
<keyword evidence="10" id="KW-1015">Disulfide bond</keyword>
<dbReference type="Proteomes" id="UP001180020">
    <property type="component" value="Unassembled WGS sequence"/>
</dbReference>
<feature type="signal peptide" evidence="12">
    <location>
        <begin position="1"/>
        <end position="23"/>
    </location>
</feature>
<evidence type="ECO:0000256" key="9">
    <source>
        <dbReference type="ARBA" id="ARBA00023136"/>
    </source>
</evidence>
<dbReference type="Pfam" id="PF02298">
    <property type="entry name" value="Cu_bind_like"/>
    <property type="match status" value="1"/>
</dbReference>
<keyword evidence="7" id="KW-1133">Transmembrane helix</keyword>
<evidence type="ECO:0000256" key="3">
    <source>
        <dbReference type="ARBA" id="ARBA00022692"/>
    </source>
</evidence>
<dbReference type="PROSITE" id="PS51485">
    <property type="entry name" value="PHYTOCYANIN"/>
    <property type="match status" value="1"/>
</dbReference>
<keyword evidence="6" id="KW-0249">Electron transport</keyword>
<dbReference type="InterPro" id="IPR039391">
    <property type="entry name" value="Phytocyanin-like"/>
</dbReference>
<keyword evidence="9" id="KW-0472">Membrane</keyword>
<evidence type="ECO:0000256" key="6">
    <source>
        <dbReference type="ARBA" id="ARBA00022982"/>
    </source>
</evidence>
<accession>A0AAV9CF37</accession>
<keyword evidence="5 12" id="KW-0732">Signal</keyword>
<evidence type="ECO:0000256" key="12">
    <source>
        <dbReference type="SAM" id="SignalP"/>
    </source>
</evidence>
<dbReference type="FunFam" id="2.60.40.420:FF:000067">
    <property type="entry name" value="Cupredoxin superfamily protein"/>
    <property type="match status" value="1"/>
</dbReference>
<dbReference type="InterPro" id="IPR003245">
    <property type="entry name" value="Phytocyanin_dom"/>
</dbReference>
<dbReference type="CDD" id="cd04216">
    <property type="entry name" value="Phytocyanin"/>
    <property type="match status" value="1"/>
</dbReference>
<comment type="subcellular location">
    <subcellularLocation>
        <location evidence="1">Membrane</location>
        <topology evidence="1">Single-pass type I membrane protein</topology>
    </subcellularLocation>
</comment>
<dbReference type="GO" id="GO:0046872">
    <property type="term" value="F:metal ion binding"/>
    <property type="evidence" value="ECO:0007669"/>
    <property type="project" value="UniProtKB-KW"/>
</dbReference>
<feature type="domain" description="Phytocyanin" evidence="13">
    <location>
        <begin position="24"/>
        <end position="126"/>
    </location>
</feature>
<keyword evidence="11" id="KW-0325">Glycoprotein</keyword>
<dbReference type="GO" id="GO:0009055">
    <property type="term" value="F:electron transfer activity"/>
    <property type="evidence" value="ECO:0007669"/>
    <property type="project" value="InterPro"/>
</dbReference>
<reference evidence="14" key="2">
    <citation type="submission" date="2023-06" db="EMBL/GenBank/DDBJ databases">
        <authorList>
            <person name="Ma L."/>
            <person name="Liu K.-W."/>
            <person name="Li Z."/>
            <person name="Hsiao Y.-Y."/>
            <person name="Qi Y."/>
            <person name="Fu T."/>
            <person name="Tang G."/>
            <person name="Zhang D."/>
            <person name="Sun W.-H."/>
            <person name="Liu D.-K."/>
            <person name="Li Y."/>
            <person name="Chen G.-Z."/>
            <person name="Liu X.-D."/>
            <person name="Liao X.-Y."/>
            <person name="Jiang Y.-T."/>
            <person name="Yu X."/>
            <person name="Hao Y."/>
            <person name="Huang J."/>
            <person name="Zhao X.-W."/>
            <person name="Ke S."/>
            <person name="Chen Y.-Y."/>
            <person name="Wu W.-L."/>
            <person name="Hsu J.-L."/>
            <person name="Lin Y.-F."/>
            <person name="Huang M.-D."/>
            <person name="Li C.-Y."/>
            <person name="Huang L."/>
            <person name="Wang Z.-W."/>
            <person name="Zhao X."/>
            <person name="Zhong W.-Y."/>
            <person name="Peng D.-H."/>
            <person name="Ahmad S."/>
            <person name="Lan S."/>
            <person name="Zhang J.-S."/>
            <person name="Tsai W.-C."/>
            <person name="Van De Peer Y."/>
            <person name="Liu Z.-J."/>
        </authorList>
    </citation>
    <scope>NUCLEOTIDE SEQUENCE</scope>
    <source>
        <strain evidence="14">CP</strain>
        <tissue evidence="14">Leaves</tissue>
    </source>
</reference>
<evidence type="ECO:0000256" key="4">
    <source>
        <dbReference type="ARBA" id="ARBA00022723"/>
    </source>
</evidence>
<evidence type="ECO:0000256" key="11">
    <source>
        <dbReference type="ARBA" id="ARBA00023180"/>
    </source>
</evidence>
<dbReference type="PANTHER" id="PTHR33021">
    <property type="entry name" value="BLUE COPPER PROTEIN"/>
    <property type="match status" value="1"/>
</dbReference>
<gene>
    <name evidence="14" type="ORF">QJS10_CPB19g01235</name>
</gene>
<dbReference type="PANTHER" id="PTHR33021:SF408">
    <property type="entry name" value="PHYTOCYANIN DOMAIN-CONTAINING PROTEIN"/>
    <property type="match status" value="1"/>
</dbReference>
<feature type="chain" id="PRO_5043900143" description="Phytocyanin domain-containing protein" evidence="12">
    <location>
        <begin position="24"/>
        <end position="172"/>
    </location>
</feature>
<proteinExistence type="predicted"/>
<evidence type="ECO:0000256" key="10">
    <source>
        <dbReference type="ARBA" id="ARBA00023157"/>
    </source>
</evidence>
<reference evidence="14" key="1">
    <citation type="journal article" date="2023" name="Nat. Commun.">
        <title>Diploid and tetraploid genomes of Acorus and the evolution of monocots.</title>
        <authorList>
            <person name="Ma L."/>
            <person name="Liu K.W."/>
            <person name="Li Z."/>
            <person name="Hsiao Y.Y."/>
            <person name="Qi Y."/>
            <person name="Fu T."/>
            <person name="Tang G.D."/>
            <person name="Zhang D."/>
            <person name="Sun W.H."/>
            <person name="Liu D.K."/>
            <person name="Li Y."/>
            <person name="Chen G.Z."/>
            <person name="Liu X.D."/>
            <person name="Liao X.Y."/>
            <person name="Jiang Y.T."/>
            <person name="Yu X."/>
            <person name="Hao Y."/>
            <person name="Huang J."/>
            <person name="Zhao X.W."/>
            <person name="Ke S."/>
            <person name="Chen Y.Y."/>
            <person name="Wu W.L."/>
            <person name="Hsu J.L."/>
            <person name="Lin Y.F."/>
            <person name="Huang M.D."/>
            <person name="Li C.Y."/>
            <person name="Huang L."/>
            <person name="Wang Z.W."/>
            <person name="Zhao X."/>
            <person name="Zhong W.Y."/>
            <person name="Peng D.H."/>
            <person name="Ahmad S."/>
            <person name="Lan S."/>
            <person name="Zhang J.S."/>
            <person name="Tsai W.C."/>
            <person name="Van de Peer Y."/>
            <person name="Liu Z.J."/>
        </authorList>
    </citation>
    <scope>NUCLEOTIDE SEQUENCE</scope>
    <source>
        <strain evidence="14">CP</strain>
    </source>
</reference>
<evidence type="ECO:0000256" key="8">
    <source>
        <dbReference type="ARBA" id="ARBA00023008"/>
    </source>
</evidence>
<dbReference type="Gene3D" id="2.60.40.420">
    <property type="entry name" value="Cupredoxins - blue copper proteins"/>
    <property type="match status" value="1"/>
</dbReference>
<comment type="caution">
    <text evidence="14">The sequence shown here is derived from an EMBL/GenBank/DDBJ whole genome shotgun (WGS) entry which is preliminary data.</text>
</comment>
<evidence type="ECO:0000313" key="14">
    <source>
        <dbReference type="EMBL" id="KAK1287668.1"/>
    </source>
</evidence>
<dbReference type="GO" id="GO:0009610">
    <property type="term" value="P:response to symbiotic fungus"/>
    <property type="evidence" value="ECO:0007669"/>
    <property type="project" value="UniProtKB-ARBA"/>
</dbReference>
<evidence type="ECO:0000256" key="5">
    <source>
        <dbReference type="ARBA" id="ARBA00022729"/>
    </source>
</evidence>
<evidence type="ECO:0000256" key="1">
    <source>
        <dbReference type="ARBA" id="ARBA00004479"/>
    </source>
</evidence>
<dbReference type="GO" id="GO:0005886">
    <property type="term" value="C:plasma membrane"/>
    <property type="evidence" value="ECO:0007669"/>
    <property type="project" value="TreeGrafter"/>
</dbReference>
<dbReference type="AlphaFoldDB" id="A0AAV9CF37"/>
<organism evidence="14 15">
    <name type="scientific">Acorus calamus</name>
    <name type="common">Sweet flag</name>
    <dbReference type="NCBI Taxonomy" id="4465"/>
    <lineage>
        <taxon>Eukaryota</taxon>
        <taxon>Viridiplantae</taxon>
        <taxon>Streptophyta</taxon>
        <taxon>Embryophyta</taxon>
        <taxon>Tracheophyta</taxon>
        <taxon>Spermatophyta</taxon>
        <taxon>Magnoliopsida</taxon>
        <taxon>Liliopsida</taxon>
        <taxon>Acoraceae</taxon>
        <taxon>Acorus</taxon>
    </lineage>
</organism>
<evidence type="ECO:0000256" key="7">
    <source>
        <dbReference type="ARBA" id="ARBA00022989"/>
    </source>
</evidence>
<protein>
    <recommendedName>
        <fullName evidence="13">Phytocyanin domain-containing protein</fullName>
    </recommendedName>
</protein>
<keyword evidence="15" id="KW-1185">Reference proteome</keyword>
<evidence type="ECO:0000256" key="2">
    <source>
        <dbReference type="ARBA" id="ARBA00022448"/>
    </source>
</evidence>
<evidence type="ECO:0000259" key="13">
    <source>
        <dbReference type="PROSITE" id="PS51485"/>
    </source>
</evidence>
<name>A0AAV9CF37_ACOCL</name>
<sequence length="172" mass="17929">MASKQLFVVVLAIIVVLPSIALATEHVVGDKDGWKIGVNYTEWVKGKTFQIGDTLVFNYDNTTHNVYKVDGEQFKACGLPQANTADNPLTSGHDVINLKASGKKWYICGKPGHCDKGMKLVINVQSPAGPAPAPGPTAPSALAPSPSAAFRTSAPAILAAASMVGAVLCSLV</sequence>
<keyword evidence="8" id="KW-0186">Copper</keyword>
<keyword evidence="4" id="KW-0479">Metal-binding</keyword>
<dbReference type="SUPFAM" id="SSF49503">
    <property type="entry name" value="Cupredoxins"/>
    <property type="match status" value="1"/>
</dbReference>
<evidence type="ECO:0000313" key="15">
    <source>
        <dbReference type="Proteomes" id="UP001180020"/>
    </source>
</evidence>
<dbReference type="InterPro" id="IPR008972">
    <property type="entry name" value="Cupredoxin"/>
</dbReference>
<keyword evidence="2" id="KW-0813">Transport</keyword>
<dbReference type="EMBL" id="JAUJYO010000019">
    <property type="protein sequence ID" value="KAK1287668.1"/>
    <property type="molecule type" value="Genomic_DNA"/>
</dbReference>